<keyword evidence="6" id="KW-0812">Transmembrane</keyword>
<keyword evidence="3" id="KW-0274">FAD</keyword>
<proteinExistence type="inferred from homology"/>
<dbReference type="PANTHER" id="PTHR42877:SF4">
    <property type="entry name" value="FAD_NAD(P)-BINDING DOMAIN-CONTAINING PROTEIN-RELATED"/>
    <property type="match status" value="1"/>
</dbReference>
<dbReference type="Proteomes" id="UP000078512">
    <property type="component" value="Unassembled WGS sequence"/>
</dbReference>
<feature type="transmembrane region" description="Helical" evidence="6">
    <location>
        <begin position="15"/>
        <end position="31"/>
    </location>
</feature>
<evidence type="ECO:0000256" key="6">
    <source>
        <dbReference type="SAM" id="Phobius"/>
    </source>
</evidence>
<comment type="similarity">
    <text evidence="1">Belongs to the FAD-binding monooxygenase family.</text>
</comment>
<dbReference type="InterPro" id="IPR051209">
    <property type="entry name" value="FAD-bind_Monooxygenase_sf"/>
</dbReference>
<dbReference type="GO" id="GO:0050660">
    <property type="term" value="F:flavin adenine dinucleotide binding"/>
    <property type="evidence" value="ECO:0007669"/>
    <property type="project" value="InterPro"/>
</dbReference>
<name>A0A197K0K0_9FUNG</name>
<dbReference type="OrthoDB" id="74360at2759"/>
<protein>
    <submittedName>
        <fullName evidence="7">FAD/NAD(P)-binding domain-containing protein</fullName>
    </submittedName>
</protein>
<evidence type="ECO:0000256" key="2">
    <source>
        <dbReference type="ARBA" id="ARBA00022630"/>
    </source>
</evidence>
<dbReference type="GO" id="GO:0004499">
    <property type="term" value="F:N,N-dimethylaniline monooxygenase activity"/>
    <property type="evidence" value="ECO:0007669"/>
    <property type="project" value="InterPro"/>
</dbReference>
<feature type="transmembrane region" description="Helical" evidence="6">
    <location>
        <begin position="240"/>
        <end position="266"/>
    </location>
</feature>
<reference evidence="7 8" key="1">
    <citation type="submission" date="2016-05" db="EMBL/GenBank/DDBJ databases">
        <title>Genome sequencing reveals origins of a unique bacterial endosymbiosis in the earliest lineages of terrestrial Fungi.</title>
        <authorList>
            <consortium name="DOE Joint Genome Institute"/>
            <person name="Uehling J."/>
            <person name="Gryganskyi A."/>
            <person name="Hameed K."/>
            <person name="Tschaplinski T."/>
            <person name="Misztal P."/>
            <person name="Wu S."/>
            <person name="Desiro A."/>
            <person name="Vande Pol N."/>
            <person name="Du Z.-Y."/>
            <person name="Zienkiewicz A."/>
            <person name="Zienkiewicz K."/>
            <person name="Morin E."/>
            <person name="Tisserant E."/>
            <person name="Splivallo R."/>
            <person name="Hainaut M."/>
            <person name="Henrissat B."/>
            <person name="Ohm R."/>
            <person name="Kuo A."/>
            <person name="Yan J."/>
            <person name="Lipzen A."/>
            <person name="Nolan M."/>
            <person name="Labutti K."/>
            <person name="Barry K."/>
            <person name="Goldstein A."/>
            <person name="Labbe J."/>
            <person name="Schadt C."/>
            <person name="Tuskan G."/>
            <person name="Grigoriev I."/>
            <person name="Martin F."/>
            <person name="Vilgalys R."/>
            <person name="Bonito G."/>
        </authorList>
    </citation>
    <scope>NUCLEOTIDE SEQUENCE [LARGE SCALE GENOMIC DNA]</scope>
    <source>
        <strain evidence="7 8">AG-77</strain>
    </source>
</reference>
<keyword evidence="6" id="KW-1133">Transmembrane helix</keyword>
<dbReference type="InterPro" id="IPR036188">
    <property type="entry name" value="FAD/NAD-bd_sf"/>
</dbReference>
<dbReference type="STRING" id="1314771.A0A197K0K0"/>
<keyword evidence="2" id="KW-0285">Flavoprotein</keyword>
<evidence type="ECO:0000313" key="7">
    <source>
        <dbReference type="EMBL" id="OAQ30014.1"/>
    </source>
</evidence>
<evidence type="ECO:0000256" key="1">
    <source>
        <dbReference type="ARBA" id="ARBA00010139"/>
    </source>
</evidence>
<evidence type="ECO:0000256" key="4">
    <source>
        <dbReference type="ARBA" id="ARBA00023002"/>
    </source>
</evidence>
<organism evidence="7 8">
    <name type="scientific">Linnemannia elongata AG-77</name>
    <dbReference type="NCBI Taxonomy" id="1314771"/>
    <lineage>
        <taxon>Eukaryota</taxon>
        <taxon>Fungi</taxon>
        <taxon>Fungi incertae sedis</taxon>
        <taxon>Mucoromycota</taxon>
        <taxon>Mortierellomycotina</taxon>
        <taxon>Mortierellomycetes</taxon>
        <taxon>Mortierellales</taxon>
        <taxon>Mortierellaceae</taxon>
        <taxon>Linnemannia</taxon>
    </lineage>
</organism>
<gene>
    <name evidence="7" type="ORF">K457DRAFT_31662</name>
</gene>
<dbReference type="InterPro" id="IPR020946">
    <property type="entry name" value="Flavin_mOase-like"/>
</dbReference>
<keyword evidence="6" id="KW-0472">Membrane</keyword>
<dbReference type="EMBL" id="KV442037">
    <property type="protein sequence ID" value="OAQ30014.1"/>
    <property type="molecule type" value="Genomic_DNA"/>
</dbReference>
<evidence type="ECO:0000256" key="5">
    <source>
        <dbReference type="SAM" id="MobiDB-lite"/>
    </source>
</evidence>
<dbReference type="Gene3D" id="3.50.50.60">
    <property type="entry name" value="FAD/NAD(P)-binding domain"/>
    <property type="match status" value="2"/>
</dbReference>
<evidence type="ECO:0000313" key="8">
    <source>
        <dbReference type="Proteomes" id="UP000078512"/>
    </source>
</evidence>
<dbReference type="PANTHER" id="PTHR42877">
    <property type="entry name" value="L-ORNITHINE N(5)-MONOOXYGENASE-RELATED"/>
    <property type="match status" value="1"/>
</dbReference>
<keyword evidence="4" id="KW-0560">Oxidoreductase</keyword>
<feature type="region of interest" description="Disordered" evidence="5">
    <location>
        <begin position="462"/>
        <end position="482"/>
    </location>
</feature>
<evidence type="ECO:0000256" key="3">
    <source>
        <dbReference type="ARBA" id="ARBA00022827"/>
    </source>
</evidence>
<dbReference type="AlphaFoldDB" id="A0A197K0K0"/>
<sequence>MGFTKTFSDGSTPEIAIIGGGLSGICAAIQLQRMLQLTTYKIFEAESDFGGTWLLNSYPGCACDNLSHLYSLSFAPNYEWSRKYAPQAEILEYLQSTARAYNLYDNVVFNTKINRMQWREDRKKWALEWSNLRTGEEGVYEADVVMHGTGFFNIPMIPQEFEGFRGVKWHSARWRHDVDLTGKRVGVVGVNASAIQIIPKVADSKVKVLHVYGRNPGYVTPQFDDTYSTTWKFLFRKMPLFYFLYTTFLYYALDSTFLVYFSLTWYSALHRAIISLTAWWHRYRQIPDPVLRAKLTPTRVLGSKRTVLSNNYYSSLTQDHVEYHREAIVKVEGNRITTADGMTQKLDVLILATGFAVPLRFPKGYWIGRGGMDVTDTWRPVARTYFGTCTPRAPNFFMAWGPMSGSFHQSVTSVVEAQVMFMVKSLSTMMENDYASMEITEKATYKFASLALRRAALSAASRQPPPAPAVVDFPQKKRQPPTKAGMGISFWSGTLAEFRYRLSNYSPQLFTATRHDTREH</sequence>
<dbReference type="GO" id="GO:0050661">
    <property type="term" value="F:NADP binding"/>
    <property type="evidence" value="ECO:0007669"/>
    <property type="project" value="InterPro"/>
</dbReference>
<dbReference type="SUPFAM" id="SSF51905">
    <property type="entry name" value="FAD/NAD(P)-binding domain"/>
    <property type="match status" value="2"/>
</dbReference>
<keyword evidence="8" id="KW-1185">Reference proteome</keyword>
<accession>A0A197K0K0</accession>
<dbReference type="Pfam" id="PF00743">
    <property type="entry name" value="FMO-like"/>
    <property type="match status" value="1"/>
</dbReference>